<dbReference type="GO" id="GO:0008252">
    <property type="term" value="F:nucleotidase activity"/>
    <property type="evidence" value="ECO:0007669"/>
    <property type="project" value="TreeGrafter"/>
</dbReference>
<feature type="non-terminal residue" evidence="1">
    <location>
        <position position="74"/>
    </location>
</feature>
<evidence type="ECO:0000313" key="1">
    <source>
        <dbReference type="EMBL" id="CRK46220.1"/>
    </source>
</evidence>
<dbReference type="EMBL" id="CVQI01035392">
    <property type="protein sequence ID" value="CRK46220.1"/>
    <property type="molecule type" value="Genomic_DNA"/>
</dbReference>
<name>A0A0G4NIE8_VERLO</name>
<evidence type="ECO:0008006" key="3">
    <source>
        <dbReference type="Google" id="ProtNLM"/>
    </source>
</evidence>
<dbReference type="GO" id="GO:0006206">
    <property type="term" value="P:pyrimidine nucleobase metabolic process"/>
    <property type="evidence" value="ECO:0007669"/>
    <property type="project" value="TreeGrafter"/>
</dbReference>
<gene>
    <name evidence="1" type="ORF">BN1723_019934</name>
</gene>
<proteinExistence type="predicted"/>
<dbReference type="AlphaFoldDB" id="A0A0G4NIE8"/>
<dbReference type="InterPro" id="IPR052791">
    <property type="entry name" value="SSM1_domain"/>
</dbReference>
<protein>
    <recommendedName>
        <fullName evidence="3">Pyrimidine 5'-nucleotidase</fullName>
    </recommendedName>
</protein>
<dbReference type="Gene3D" id="1.10.150.450">
    <property type="match status" value="1"/>
</dbReference>
<dbReference type="Proteomes" id="UP000045706">
    <property type="component" value="Unassembled WGS sequence"/>
</dbReference>
<organism evidence="1 2">
    <name type="scientific">Verticillium longisporum</name>
    <name type="common">Verticillium dahliae var. longisporum</name>
    <dbReference type="NCBI Taxonomy" id="100787"/>
    <lineage>
        <taxon>Eukaryota</taxon>
        <taxon>Fungi</taxon>
        <taxon>Dikarya</taxon>
        <taxon>Ascomycota</taxon>
        <taxon>Pezizomycotina</taxon>
        <taxon>Sordariomycetes</taxon>
        <taxon>Hypocreomycetidae</taxon>
        <taxon>Glomerellales</taxon>
        <taxon>Plectosphaerellaceae</taxon>
        <taxon>Verticillium</taxon>
    </lineage>
</organism>
<dbReference type="PANTHER" id="PTHR47438:SF1">
    <property type="entry name" value="PHOSPHATE METABOLISM PROTEIN 8-RELATED"/>
    <property type="match status" value="1"/>
</dbReference>
<sequence length="74" mass="8414">MTGDQSQTNGAPASKPVLFFDIDNCLYPRKSQIQDLMAELIDKFFSNHLSLSWDDAVKLHKEYYTNYGLAIEGL</sequence>
<dbReference type="GO" id="GO:0009166">
    <property type="term" value="P:nucleotide catabolic process"/>
    <property type="evidence" value="ECO:0007669"/>
    <property type="project" value="TreeGrafter"/>
</dbReference>
<accession>A0A0G4NIE8</accession>
<evidence type="ECO:0000313" key="2">
    <source>
        <dbReference type="Proteomes" id="UP000045706"/>
    </source>
</evidence>
<reference evidence="2" key="1">
    <citation type="submission" date="2015-05" db="EMBL/GenBank/DDBJ databases">
        <authorList>
            <person name="Fogelqvist Johan"/>
        </authorList>
    </citation>
    <scope>NUCLEOTIDE SEQUENCE [LARGE SCALE GENOMIC DNA]</scope>
</reference>
<dbReference type="PANTHER" id="PTHR47438">
    <property type="entry name" value="PHOSPHATE METABOLISM PROTEIN 8-RELATED"/>
    <property type="match status" value="1"/>
</dbReference>